<dbReference type="InterPro" id="IPR006059">
    <property type="entry name" value="SBP"/>
</dbReference>
<proteinExistence type="inferred from homology"/>
<accession>A0A0J1HDT2</accession>
<dbReference type="GO" id="GO:0042597">
    <property type="term" value="C:periplasmic space"/>
    <property type="evidence" value="ECO:0007669"/>
    <property type="project" value="UniProtKB-SubCell"/>
</dbReference>
<name>A0A0J1HDT2_9GAMM</name>
<evidence type="ECO:0000256" key="7">
    <source>
        <dbReference type="SAM" id="SignalP"/>
    </source>
</evidence>
<dbReference type="Pfam" id="PF01547">
    <property type="entry name" value="SBP_bac_1"/>
    <property type="match status" value="1"/>
</dbReference>
<dbReference type="PATRIC" id="fig|320778.3.peg.2263"/>
<feature type="signal peptide" evidence="7">
    <location>
        <begin position="1"/>
        <end position="21"/>
    </location>
</feature>
<comment type="caution">
    <text evidence="8">The sequence shown here is derived from an EMBL/GenBank/DDBJ whole genome shotgun (WGS) entry which is preliminary data.</text>
</comment>
<dbReference type="OrthoDB" id="5580590at2"/>
<evidence type="ECO:0000313" key="9">
    <source>
        <dbReference type="Proteomes" id="UP000035909"/>
    </source>
</evidence>
<dbReference type="InterPro" id="IPR050490">
    <property type="entry name" value="Bact_solute-bd_prot1"/>
</dbReference>
<dbReference type="PANTHER" id="PTHR43649:SF28">
    <property type="entry name" value="BINDING PROTEIN COMPONENT OF ABC SUGAR TRANSPORTER-RELATED"/>
    <property type="match status" value="1"/>
</dbReference>
<dbReference type="STRING" id="320778.ABT57_10405"/>
<dbReference type="Gene3D" id="3.40.190.10">
    <property type="entry name" value="Periplasmic binding protein-like II"/>
    <property type="match status" value="2"/>
</dbReference>
<gene>
    <name evidence="8" type="ORF">ABT57_10405</name>
</gene>
<evidence type="ECO:0000256" key="5">
    <source>
        <dbReference type="ARBA" id="ARBA00049629"/>
    </source>
</evidence>
<dbReference type="RefSeq" id="WP_047885182.1">
    <property type="nucleotide sequence ID" value="NZ_CP071326.1"/>
</dbReference>
<evidence type="ECO:0000256" key="6">
    <source>
        <dbReference type="ARBA" id="ARBA00049753"/>
    </source>
</evidence>
<comment type="function">
    <text evidence="5">Part of a binding-protein-dependent transport system for a sugar.</text>
</comment>
<protein>
    <recommendedName>
        <fullName evidence="6">Probable sugar-binding periplasmic protein</fullName>
    </recommendedName>
</protein>
<keyword evidence="4 7" id="KW-0732">Signal</keyword>
<sequence length="415" mass="45594">MKRPRTLLALWLACSTTSVTAGDVEILHWWTSGGEANAATYLKDNIEARGHHWKNFAIAGGGGESAMTVLKTRAVSGNPPSAAQLKGLDIQEWGRLGFLSDLSVVADEAHWPEVVPDVARRIMLYNDQYVAVPVNIHRVNWLWANPAILAKVGVEVPRTLPEFFAAADKIKQAGYIPLAHGGQQWQNVTLFETIALAVLGAEGYQRAFVDLDMSVLSSPKMVEVFRQFLRLRDYIDPGYRGRDWNSATEMVSRGEAAMQIMGDWAKGEFAAEGLKPGQDYLCVAAPGTVGQFTYNIDSFAFFKLTNEADIKAQQDLARILLDKTFQVGFNQRKGSIPVRMDMDMTPFDQCARDSMTVFRESLTNGGLVPSLSQGMASTSYVQAAISDVVSDYFNAKAADPEQAAQRLARAVKSAM</sequence>
<dbReference type="AlphaFoldDB" id="A0A0J1HDT2"/>
<evidence type="ECO:0000313" key="8">
    <source>
        <dbReference type="EMBL" id="KLV09778.1"/>
    </source>
</evidence>
<evidence type="ECO:0000256" key="4">
    <source>
        <dbReference type="ARBA" id="ARBA00022729"/>
    </source>
</evidence>
<reference evidence="8 9" key="1">
    <citation type="submission" date="2015-05" db="EMBL/GenBank/DDBJ databases">
        <title>Photobacterium galathea sp. nov.</title>
        <authorList>
            <person name="Machado H."/>
            <person name="Gram L."/>
        </authorList>
    </citation>
    <scope>NUCLEOTIDE SEQUENCE [LARGE SCALE GENOMIC DNA]</scope>
    <source>
        <strain evidence="8 9">DSM 22954</strain>
    </source>
</reference>
<comment type="similarity">
    <text evidence="2">Belongs to the bacterial solute-binding protein 1 family.</text>
</comment>
<evidence type="ECO:0000256" key="1">
    <source>
        <dbReference type="ARBA" id="ARBA00004418"/>
    </source>
</evidence>
<dbReference type="SUPFAM" id="SSF53850">
    <property type="entry name" value="Periplasmic binding protein-like II"/>
    <property type="match status" value="1"/>
</dbReference>
<organism evidence="8 9">
    <name type="scientific">Photobacterium ganghwense</name>
    <dbReference type="NCBI Taxonomy" id="320778"/>
    <lineage>
        <taxon>Bacteria</taxon>
        <taxon>Pseudomonadati</taxon>
        <taxon>Pseudomonadota</taxon>
        <taxon>Gammaproteobacteria</taxon>
        <taxon>Vibrionales</taxon>
        <taxon>Vibrionaceae</taxon>
        <taxon>Photobacterium</taxon>
    </lineage>
</organism>
<dbReference type="Proteomes" id="UP000035909">
    <property type="component" value="Unassembled WGS sequence"/>
</dbReference>
<evidence type="ECO:0000256" key="2">
    <source>
        <dbReference type="ARBA" id="ARBA00008520"/>
    </source>
</evidence>
<keyword evidence="3" id="KW-0813">Transport</keyword>
<dbReference type="PANTHER" id="PTHR43649">
    <property type="entry name" value="ARABINOSE-BINDING PROTEIN-RELATED"/>
    <property type="match status" value="1"/>
</dbReference>
<dbReference type="EMBL" id="LDOU01000008">
    <property type="protein sequence ID" value="KLV09778.1"/>
    <property type="molecule type" value="Genomic_DNA"/>
</dbReference>
<feature type="chain" id="PRO_5005252536" description="Probable sugar-binding periplasmic protein" evidence="7">
    <location>
        <begin position="22"/>
        <end position="415"/>
    </location>
</feature>
<comment type="subcellular location">
    <subcellularLocation>
        <location evidence="1">Periplasm</location>
    </subcellularLocation>
</comment>
<keyword evidence="9" id="KW-1185">Reference proteome</keyword>
<evidence type="ECO:0000256" key="3">
    <source>
        <dbReference type="ARBA" id="ARBA00022448"/>
    </source>
</evidence>